<name>A0A8X8H5D0_9RHOB</name>
<keyword evidence="3" id="KW-1185">Reference proteome</keyword>
<dbReference type="AlphaFoldDB" id="A0A8X8H5D0"/>
<dbReference type="RefSeq" id="WP_152823957.1">
    <property type="nucleotide sequence ID" value="NZ_WHUT02000001.1"/>
</dbReference>
<organism evidence="2 3">
    <name type="scientific">Fertoeibacter niger</name>
    <dbReference type="NCBI Taxonomy" id="2656921"/>
    <lineage>
        <taxon>Bacteria</taxon>
        <taxon>Pseudomonadati</taxon>
        <taxon>Pseudomonadota</taxon>
        <taxon>Alphaproteobacteria</taxon>
        <taxon>Rhodobacterales</taxon>
        <taxon>Paracoccaceae</taxon>
        <taxon>Fertoeibacter</taxon>
    </lineage>
</organism>
<protein>
    <submittedName>
        <fullName evidence="2">PAS domain-containing protein</fullName>
    </submittedName>
</protein>
<feature type="compositionally biased region" description="Basic residues" evidence="1">
    <location>
        <begin position="202"/>
        <end position="213"/>
    </location>
</feature>
<comment type="caution">
    <text evidence="2">The sequence shown here is derived from an EMBL/GenBank/DDBJ whole genome shotgun (WGS) entry which is preliminary data.</text>
</comment>
<accession>A0A8X8H5D0</accession>
<gene>
    <name evidence="2" type="ORF">GEU84_002830</name>
</gene>
<reference evidence="2" key="1">
    <citation type="submission" date="2020-05" db="EMBL/GenBank/DDBJ databases">
        <title>Fertoebacter nigrum gen. nov., sp. nov., a new member of the family Rhodobacteraceae.</title>
        <authorList>
            <person name="Szuroczki S."/>
            <person name="Abbaszade G."/>
            <person name="Buni D."/>
            <person name="Schumann P."/>
            <person name="Toth E."/>
        </authorList>
    </citation>
    <scope>NUCLEOTIDE SEQUENCE</scope>
    <source>
        <strain evidence="2">RG-N-1a</strain>
    </source>
</reference>
<dbReference type="Proteomes" id="UP000484076">
    <property type="component" value="Unassembled WGS sequence"/>
</dbReference>
<sequence length="213" mass="22985">MTGATRFAAIAQVRAYWEGLRRGNDLPLRSAIDPRGIEGALEQAFLLERIAPGLARFRLAGMTLSDLMGMDVRGMPLSAMLDPSARLRLASVLEQVFREPAALDLSLEADRGIGRPALEGRMLIMPVRGDSGAELALGCLATEGLVGRSPRRFHIARALLEPLAPASPSGPVALPRQPVAGLADPPRLFLRRTDPPPPRTTGRAHLRLVRPDE</sequence>
<proteinExistence type="predicted"/>
<feature type="region of interest" description="Disordered" evidence="1">
    <location>
        <begin position="166"/>
        <end position="213"/>
    </location>
</feature>
<dbReference type="Pfam" id="PF07310">
    <property type="entry name" value="PAS_5"/>
    <property type="match status" value="1"/>
</dbReference>
<dbReference type="InterPro" id="IPR009922">
    <property type="entry name" value="DUF1457"/>
</dbReference>
<evidence type="ECO:0000256" key="1">
    <source>
        <dbReference type="SAM" id="MobiDB-lite"/>
    </source>
</evidence>
<dbReference type="EMBL" id="WHUT02000001">
    <property type="protein sequence ID" value="NUB43306.1"/>
    <property type="molecule type" value="Genomic_DNA"/>
</dbReference>
<evidence type="ECO:0000313" key="2">
    <source>
        <dbReference type="EMBL" id="NUB43306.1"/>
    </source>
</evidence>
<evidence type="ECO:0000313" key="3">
    <source>
        <dbReference type="Proteomes" id="UP000484076"/>
    </source>
</evidence>